<dbReference type="AlphaFoldDB" id="A0A1G1VF85"/>
<sequence>MIHTIIKFTAVFIGGIAVAFAVFQVLPILNSTQITKDGGKQIQNEVNSRVEKVTKEKTIAAEGAVGQVLSSASESSILAPLFRTKAKVENTVETVMGLPEEQRNAICSQICQ</sequence>
<accession>A0A1G1VF85</accession>
<dbReference type="Proteomes" id="UP000178659">
    <property type="component" value="Unassembled WGS sequence"/>
</dbReference>
<evidence type="ECO:0000256" key="1">
    <source>
        <dbReference type="SAM" id="Phobius"/>
    </source>
</evidence>
<keyword evidence="1" id="KW-1133">Transmembrane helix</keyword>
<organism evidence="2 3">
    <name type="scientific">Candidatus Blackburnbacteria bacterium RIFCSPLOWO2_01_FULL_40_20</name>
    <dbReference type="NCBI Taxonomy" id="1797519"/>
    <lineage>
        <taxon>Bacteria</taxon>
        <taxon>Candidatus Blackburniibacteriota</taxon>
    </lineage>
</organism>
<evidence type="ECO:0000313" key="3">
    <source>
        <dbReference type="Proteomes" id="UP000178659"/>
    </source>
</evidence>
<name>A0A1G1VF85_9BACT</name>
<comment type="caution">
    <text evidence="2">The sequence shown here is derived from an EMBL/GenBank/DDBJ whole genome shotgun (WGS) entry which is preliminary data.</text>
</comment>
<keyword evidence="1" id="KW-0472">Membrane</keyword>
<dbReference type="EMBL" id="MHCC01000003">
    <property type="protein sequence ID" value="OGY14084.1"/>
    <property type="molecule type" value="Genomic_DNA"/>
</dbReference>
<proteinExistence type="predicted"/>
<keyword evidence="1" id="KW-0812">Transmembrane</keyword>
<protein>
    <submittedName>
        <fullName evidence="2">Uncharacterized protein</fullName>
    </submittedName>
</protein>
<evidence type="ECO:0000313" key="2">
    <source>
        <dbReference type="EMBL" id="OGY14084.1"/>
    </source>
</evidence>
<feature type="transmembrane region" description="Helical" evidence="1">
    <location>
        <begin position="6"/>
        <end position="26"/>
    </location>
</feature>
<gene>
    <name evidence="2" type="ORF">A3A77_03870</name>
</gene>
<reference evidence="2 3" key="1">
    <citation type="journal article" date="2016" name="Nat. Commun.">
        <title>Thousands of microbial genomes shed light on interconnected biogeochemical processes in an aquifer system.</title>
        <authorList>
            <person name="Anantharaman K."/>
            <person name="Brown C.T."/>
            <person name="Hug L.A."/>
            <person name="Sharon I."/>
            <person name="Castelle C.J."/>
            <person name="Probst A.J."/>
            <person name="Thomas B.C."/>
            <person name="Singh A."/>
            <person name="Wilkins M.J."/>
            <person name="Karaoz U."/>
            <person name="Brodie E.L."/>
            <person name="Williams K.H."/>
            <person name="Hubbard S.S."/>
            <person name="Banfield J.F."/>
        </authorList>
    </citation>
    <scope>NUCLEOTIDE SEQUENCE [LARGE SCALE GENOMIC DNA]</scope>
</reference>